<gene>
    <name evidence="1" type="ORF">TR51_01700</name>
</gene>
<evidence type="ECO:0000313" key="1">
    <source>
        <dbReference type="EMBL" id="KIQ66372.1"/>
    </source>
</evidence>
<dbReference type="InterPro" id="IPR024747">
    <property type="entry name" value="Pyridox_Oxase-rel"/>
</dbReference>
<dbReference type="OrthoDB" id="7062584at2"/>
<organism evidence="1 2">
    <name type="scientific">Kitasatospora griseola</name>
    <name type="common">Streptomyces griseolosporeus</name>
    <dbReference type="NCBI Taxonomy" id="2064"/>
    <lineage>
        <taxon>Bacteria</taxon>
        <taxon>Bacillati</taxon>
        <taxon>Actinomycetota</taxon>
        <taxon>Actinomycetes</taxon>
        <taxon>Kitasatosporales</taxon>
        <taxon>Streptomycetaceae</taxon>
        <taxon>Kitasatospora</taxon>
    </lineage>
</organism>
<comment type="caution">
    <text evidence="1">The sequence shown here is derived from an EMBL/GenBank/DDBJ whole genome shotgun (WGS) entry which is preliminary data.</text>
</comment>
<evidence type="ECO:0000313" key="2">
    <source>
        <dbReference type="Proteomes" id="UP000032066"/>
    </source>
</evidence>
<proteinExistence type="predicted"/>
<dbReference type="SUPFAM" id="SSF50475">
    <property type="entry name" value="FMN-binding split barrel"/>
    <property type="match status" value="1"/>
</dbReference>
<dbReference type="STRING" id="2064.TR51_01700"/>
<accession>A0A0D0Q1F1</accession>
<dbReference type="RefSeq" id="WP_043907525.1">
    <property type="nucleotide sequence ID" value="NZ_JXZB01000001.1"/>
</dbReference>
<dbReference type="InterPro" id="IPR010982">
    <property type="entry name" value="Lambda_DNA-bd_dom_sf"/>
</dbReference>
<sequence length="227" mass="24460">MDTHPRTGLSATEAIARRIGDRQDLLGLDTDALARVAGMSRPYLEFLTTAGPSFDPNGFLRIAAALGLTYHELVAGRTGPPPGQASPAPRPALLRLTEQECWDSLGTRGVGRIALPGEHGPAVFPVNYAVDHRTVVYRTRPRGAADAPPGTGVSFEVDRIDDHLSTGWNVLITGTAEHIDDKATLQRLLRDLAVQPWAGGPRPLWIRVRPASVTGRRITSMPAPDED</sequence>
<dbReference type="GO" id="GO:0003677">
    <property type="term" value="F:DNA binding"/>
    <property type="evidence" value="ECO:0007669"/>
    <property type="project" value="InterPro"/>
</dbReference>
<dbReference type="PATRIC" id="fig|2064.6.peg.383"/>
<dbReference type="Gene3D" id="2.30.110.10">
    <property type="entry name" value="Electron Transport, Fmn-binding Protein, Chain A"/>
    <property type="match status" value="1"/>
</dbReference>
<dbReference type="Proteomes" id="UP000032066">
    <property type="component" value="Unassembled WGS sequence"/>
</dbReference>
<dbReference type="AlphaFoldDB" id="A0A0D0Q1F1"/>
<name>A0A0D0Q1F1_KITGR</name>
<dbReference type="SUPFAM" id="SSF47413">
    <property type="entry name" value="lambda repressor-like DNA-binding domains"/>
    <property type="match status" value="1"/>
</dbReference>
<protein>
    <submittedName>
        <fullName evidence="1">Uncharacterized protein</fullName>
    </submittedName>
</protein>
<dbReference type="Pfam" id="PF12900">
    <property type="entry name" value="Pyridox_ox_2"/>
    <property type="match status" value="1"/>
</dbReference>
<keyword evidence="2" id="KW-1185">Reference proteome</keyword>
<dbReference type="EMBL" id="JXZB01000001">
    <property type="protein sequence ID" value="KIQ66372.1"/>
    <property type="molecule type" value="Genomic_DNA"/>
</dbReference>
<reference evidence="1 2" key="1">
    <citation type="submission" date="2015-02" db="EMBL/GenBank/DDBJ databases">
        <title>Draft genome sequence of Kitasatospora griseola MF730-N6, a bafilomycin, terpentecin and satosporin producer.</title>
        <authorList>
            <person name="Arens J.C."/>
            <person name="Haltli B."/>
            <person name="Kerr R.G."/>
        </authorList>
    </citation>
    <scope>NUCLEOTIDE SEQUENCE [LARGE SCALE GENOMIC DNA]</scope>
    <source>
        <strain evidence="1 2">MF730-N6</strain>
    </source>
</reference>
<dbReference type="InterPro" id="IPR012349">
    <property type="entry name" value="Split_barrel_FMN-bd"/>
</dbReference>